<accession>A0A835U4U5</accession>
<sequence>MIPKTPAATGGRRTTCGGRQFSHLRPFFLLRISKKKMAMLTLEEEERGQDGCVGFGDG</sequence>
<gene>
    <name evidence="1" type="ORF">HPP92_027882</name>
</gene>
<dbReference type="OrthoDB" id="25767at2759"/>
<comment type="caution">
    <text evidence="1">The sequence shown here is derived from an EMBL/GenBank/DDBJ whole genome shotgun (WGS) entry which is preliminary data.</text>
</comment>
<name>A0A835U4U5_VANPL</name>
<dbReference type="EMBL" id="JADCNL010000330">
    <property type="protein sequence ID" value="KAG0448387.1"/>
    <property type="molecule type" value="Genomic_DNA"/>
</dbReference>
<dbReference type="Proteomes" id="UP000636800">
    <property type="component" value="Unassembled WGS sequence"/>
</dbReference>
<reference evidence="1 2" key="1">
    <citation type="journal article" date="2020" name="Nat. Food">
        <title>A phased Vanilla planifolia genome enables genetic improvement of flavour and production.</title>
        <authorList>
            <person name="Hasing T."/>
            <person name="Tang H."/>
            <person name="Brym M."/>
            <person name="Khazi F."/>
            <person name="Huang T."/>
            <person name="Chambers A.H."/>
        </authorList>
    </citation>
    <scope>NUCLEOTIDE SEQUENCE [LARGE SCALE GENOMIC DNA]</scope>
    <source>
        <tissue evidence="1">Leaf</tissue>
    </source>
</reference>
<protein>
    <submittedName>
        <fullName evidence="1">Uncharacterized protein</fullName>
    </submittedName>
</protein>
<keyword evidence="2" id="KW-1185">Reference proteome</keyword>
<evidence type="ECO:0000313" key="1">
    <source>
        <dbReference type="EMBL" id="KAG0448387.1"/>
    </source>
</evidence>
<dbReference type="AlphaFoldDB" id="A0A835U4U5"/>
<organism evidence="1 2">
    <name type="scientific">Vanilla planifolia</name>
    <name type="common">Vanilla</name>
    <dbReference type="NCBI Taxonomy" id="51239"/>
    <lineage>
        <taxon>Eukaryota</taxon>
        <taxon>Viridiplantae</taxon>
        <taxon>Streptophyta</taxon>
        <taxon>Embryophyta</taxon>
        <taxon>Tracheophyta</taxon>
        <taxon>Spermatophyta</taxon>
        <taxon>Magnoliopsida</taxon>
        <taxon>Liliopsida</taxon>
        <taxon>Asparagales</taxon>
        <taxon>Orchidaceae</taxon>
        <taxon>Vanilloideae</taxon>
        <taxon>Vanilleae</taxon>
        <taxon>Vanilla</taxon>
    </lineage>
</organism>
<proteinExistence type="predicted"/>
<evidence type="ECO:0000313" key="2">
    <source>
        <dbReference type="Proteomes" id="UP000636800"/>
    </source>
</evidence>